<evidence type="ECO:0000313" key="1">
    <source>
        <dbReference type="EMBL" id="MBZ6079263.1"/>
    </source>
</evidence>
<reference evidence="1 2" key="1">
    <citation type="submission" date="2021-09" db="EMBL/GenBank/DDBJ databases">
        <title>The complete genome sequence of a new microorganism.</title>
        <authorList>
            <person name="Zi Z."/>
        </authorList>
    </citation>
    <scope>NUCLEOTIDE SEQUENCE [LARGE SCALE GENOMIC DNA]</scope>
    <source>
        <strain evidence="1 2">WGZ8</strain>
    </source>
</reference>
<accession>A0ABS7VUK5</accession>
<organism evidence="1 2">
    <name type="scientific">Microvirga puerhi</name>
    <dbReference type="NCBI Taxonomy" id="2876078"/>
    <lineage>
        <taxon>Bacteria</taxon>
        <taxon>Pseudomonadati</taxon>
        <taxon>Pseudomonadota</taxon>
        <taxon>Alphaproteobacteria</taxon>
        <taxon>Hyphomicrobiales</taxon>
        <taxon>Methylobacteriaceae</taxon>
        <taxon>Microvirga</taxon>
    </lineage>
</organism>
<name>A0ABS7VUK5_9HYPH</name>
<evidence type="ECO:0000313" key="2">
    <source>
        <dbReference type="Proteomes" id="UP000704176"/>
    </source>
</evidence>
<gene>
    <name evidence="1" type="ORF">K9B37_23700</name>
</gene>
<dbReference type="RefSeq" id="WP_224316168.1">
    <property type="nucleotide sequence ID" value="NZ_JAIRBM010000030.1"/>
</dbReference>
<sequence length="137" mass="14921">MISAELRHFIESAIDRQFISADDVHTLQNIVADRGLSTKSEAEALLALDRAVAADPSWTQMLTGLVVDFVVDGRAPAGMVEHEDALWLATVLDVGGHTRSAMEIAYAVLDRSMNVGAALLDFIMRGRQQEREQSIAA</sequence>
<dbReference type="Proteomes" id="UP000704176">
    <property type="component" value="Unassembled WGS sequence"/>
</dbReference>
<dbReference type="EMBL" id="JAIRBM010000030">
    <property type="protein sequence ID" value="MBZ6079263.1"/>
    <property type="molecule type" value="Genomic_DNA"/>
</dbReference>
<comment type="caution">
    <text evidence="1">The sequence shown here is derived from an EMBL/GenBank/DDBJ whole genome shotgun (WGS) entry which is preliminary data.</text>
</comment>
<keyword evidence="2" id="KW-1185">Reference proteome</keyword>
<proteinExistence type="predicted"/>
<protein>
    <submittedName>
        <fullName evidence="1">Uncharacterized protein</fullName>
    </submittedName>
</protein>